<keyword evidence="7" id="KW-1185">Reference proteome</keyword>
<gene>
    <name evidence="6" type="ORF">JOE68_005713</name>
</gene>
<sequence length="251" mass="27230">MVGRQRVEVDDAPEGLVRWIDGVTEALEELSGILEQEEDLSVILDRTCRQSVLAIPGADLASVTLLREGGPETGASTARRALDVDLAQYRAGQGPCLEAARTGQVQRAAAEQVPDRWPAFGREVAGLGVGSYLAAPLRVDDEHSGSLNLYSEQAHGFRALDEALLGLYTTAAQAALRNARRYLRAREQVAQLSRALTSRAVIDQAKGVVMAVHRVGPDEAFAMLVDRSQHENVKLRDFAERFIEDISDDGA</sequence>
<evidence type="ECO:0000256" key="4">
    <source>
        <dbReference type="ARBA" id="ARBA00023163"/>
    </source>
</evidence>
<dbReference type="Gene3D" id="1.10.10.10">
    <property type="entry name" value="Winged helix-like DNA-binding domain superfamily/Winged helix DNA-binding domain"/>
    <property type="match status" value="1"/>
</dbReference>
<dbReference type="SMART" id="SM01012">
    <property type="entry name" value="ANTAR"/>
    <property type="match status" value="1"/>
</dbReference>
<protein>
    <submittedName>
        <fullName evidence="6">GAF domain-containing protein</fullName>
    </submittedName>
</protein>
<dbReference type="InterPro" id="IPR011006">
    <property type="entry name" value="CheY-like_superfamily"/>
</dbReference>
<dbReference type="SUPFAM" id="SSF52172">
    <property type="entry name" value="CheY-like"/>
    <property type="match status" value="1"/>
</dbReference>
<reference evidence="6 7" key="1">
    <citation type="submission" date="2021-01" db="EMBL/GenBank/DDBJ databases">
        <title>Sequencing the genomes of 1000 actinobacteria strains.</title>
        <authorList>
            <person name="Klenk H.-P."/>
        </authorList>
    </citation>
    <scope>NUCLEOTIDE SEQUENCE [LARGE SCALE GENOMIC DNA]</scope>
    <source>
        <strain evidence="6 7">DSM 44581</strain>
    </source>
</reference>
<dbReference type="RefSeq" id="WP_307819952.1">
    <property type="nucleotide sequence ID" value="NZ_JAFBCL010000001.1"/>
</dbReference>
<evidence type="ECO:0000256" key="1">
    <source>
        <dbReference type="ARBA" id="ARBA00022679"/>
    </source>
</evidence>
<evidence type="ECO:0000256" key="3">
    <source>
        <dbReference type="ARBA" id="ARBA00023015"/>
    </source>
</evidence>
<dbReference type="SMART" id="SM00065">
    <property type="entry name" value="GAF"/>
    <property type="match status" value="1"/>
</dbReference>
<accession>A0ABS2SF01</accession>
<feature type="domain" description="ANTAR" evidence="5">
    <location>
        <begin position="182"/>
        <end position="243"/>
    </location>
</feature>
<dbReference type="InterPro" id="IPR029016">
    <property type="entry name" value="GAF-like_dom_sf"/>
</dbReference>
<evidence type="ECO:0000313" key="7">
    <source>
        <dbReference type="Proteomes" id="UP001195724"/>
    </source>
</evidence>
<dbReference type="InterPro" id="IPR005561">
    <property type="entry name" value="ANTAR"/>
</dbReference>
<keyword evidence="3" id="KW-0805">Transcription regulation</keyword>
<proteinExistence type="predicted"/>
<keyword evidence="4" id="KW-0804">Transcription</keyword>
<organism evidence="6 7">
    <name type="scientific">Saccharothrix algeriensis</name>
    <dbReference type="NCBI Taxonomy" id="173560"/>
    <lineage>
        <taxon>Bacteria</taxon>
        <taxon>Bacillati</taxon>
        <taxon>Actinomycetota</taxon>
        <taxon>Actinomycetes</taxon>
        <taxon>Pseudonocardiales</taxon>
        <taxon>Pseudonocardiaceae</taxon>
        <taxon>Saccharothrix</taxon>
    </lineage>
</organism>
<comment type="caution">
    <text evidence="6">The sequence shown here is derived from an EMBL/GenBank/DDBJ whole genome shotgun (WGS) entry which is preliminary data.</text>
</comment>
<dbReference type="EMBL" id="JAFBCL010000001">
    <property type="protein sequence ID" value="MBM7814848.1"/>
    <property type="molecule type" value="Genomic_DNA"/>
</dbReference>
<dbReference type="PROSITE" id="PS50921">
    <property type="entry name" value="ANTAR"/>
    <property type="match status" value="1"/>
</dbReference>
<evidence type="ECO:0000313" key="6">
    <source>
        <dbReference type="EMBL" id="MBM7814848.1"/>
    </source>
</evidence>
<dbReference type="Gene3D" id="3.30.450.40">
    <property type="match status" value="1"/>
</dbReference>
<dbReference type="Proteomes" id="UP001195724">
    <property type="component" value="Unassembled WGS sequence"/>
</dbReference>
<keyword evidence="1" id="KW-0808">Transferase</keyword>
<dbReference type="Pfam" id="PF13185">
    <property type="entry name" value="GAF_2"/>
    <property type="match status" value="1"/>
</dbReference>
<name>A0ABS2SF01_9PSEU</name>
<evidence type="ECO:0000256" key="2">
    <source>
        <dbReference type="ARBA" id="ARBA00022777"/>
    </source>
</evidence>
<dbReference type="SUPFAM" id="SSF55781">
    <property type="entry name" value="GAF domain-like"/>
    <property type="match status" value="1"/>
</dbReference>
<keyword evidence="2" id="KW-0418">Kinase</keyword>
<dbReference type="PIRSF" id="PIRSF036625">
    <property type="entry name" value="GAF_ANTAR"/>
    <property type="match status" value="1"/>
</dbReference>
<dbReference type="Pfam" id="PF03861">
    <property type="entry name" value="ANTAR"/>
    <property type="match status" value="1"/>
</dbReference>
<dbReference type="InterPro" id="IPR003018">
    <property type="entry name" value="GAF"/>
</dbReference>
<dbReference type="InterPro" id="IPR036388">
    <property type="entry name" value="WH-like_DNA-bd_sf"/>
</dbReference>
<evidence type="ECO:0000259" key="5">
    <source>
        <dbReference type="PROSITE" id="PS50921"/>
    </source>
</evidence>
<dbReference type="InterPro" id="IPR012074">
    <property type="entry name" value="GAF_ANTAR"/>
</dbReference>